<dbReference type="GO" id="GO:0050361">
    <property type="term" value="F:tryptophan 2-monooxygenase activity"/>
    <property type="evidence" value="ECO:0007669"/>
    <property type="project" value="UniProtKB-EC"/>
</dbReference>
<keyword evidence="5" id="KW-0073">Auxin biosynthesis</keyword>
<name>A0A0T5P9J4_9RHOB</name>
<evidence type="ECO:0000256" key="6">
    <source>
        <dbReference type="ARBA" id="ARBA00047321"/>
    </source>
</evidence>
<dbReference type="EC" id="1.13.12.3" evidence="3"/>
<feature type="domain" description="Amine oxidase" evidence="7">
    <location>
        <begin position="14"/>
        <end position="109"/>
    </location>
</feature>
<dbReference type="EMBL" id="LAXI01000006">
    <property type="protein sequence ID" value="KRS17706.1"/>
    <property type="molecule type" value="Genomic_DNA"/>
</dbReference>
<keyword evidence="10" id="KW-1185">Reference proteome</keyword>
<evidence type="ECO:0000313" key="9">
    <source>
        <dbReference type="EMBL" id="QEW24544.1"/>
    </source>
</evidence>
<reference evidence="8 10" key="1">
    <citation type="submission" date="2015-04" db="EMBL/GenBank/DDBJ databases">
        <title>The draft genome sequence of Roseovarius indicus B108T.</title>
        <authorList>
            <person name="Li G."/>
            <person name="Lai Q."/>
            <person name="Shao Z."/>
            <person name="Yan P."/>
        </authorList>
    </citation>
    <scope>NUCLEOTIDE SEQUENCE [LARGE SCALE GENOMIC DNA]</scope>
    <source>
        <strain evidence="8 10">B108</strain>
    </source>
</reference>
<sequence>MPEFDVVIIGAGAAGIGAGLELAGTGLRFVMLEAADRIGGRALTDTTSLPVPWDHGCHWLHSGDVNPLVPWADRLGAAYFMEERQDHFAIWQGGRFASPAELEQAGAATQAACAAIEAAASAGRDVSIQQVLPDAGRWTAGVRCILQYMAGADPDQVSAPGYRDYEDTGADWPVVSGYGALIAGMAAGLPIRTGLPVDQIVEHPGTVEVHTPDGQITAGAAIVTVSTNVLTSGAIRFTGGETAAFLETVADLPCGTYEKVAVAVPDLPPEVAGKIFCMVDPGSGQTAVDFQVMPGPPPVFIAHLGGDAAGAAVADGPAAMTALAVERLCLAFGSAFGKRIIATGTSTWRRNPLIGGSYATPRPGAAHQRRLSERARQGAGDCEAVSGVTGAILLQPTRAWQAADSSIFGTMKLWGEWPGPGVARNRERGWHVS</sequence>
<evidence type="ECO:0000256" key="4">
    <source>
        <dbReference type="ARBA" id="ARBA00017871"/>
    </source>
</evidence>
<comment type="catalytic activity">
    <reaction evidence="6">
        <text>L-tryptophan + O2 = indole-3-acetamide + CO2 + H2O</text>
        <dbReference type="Rhea" id="RHEA:16165"/>
        <dbReference type="ChEBI" id="CHEBI:15377"/>
        <dbReference type="ChEBI" id="CHEBI:15379"/>
        <dbReference type="ChEBI" id="CHEBI:16031"/>
        <dbReference type="ChEBI" id="CHEBI:16526"/>
        <dbReference type="ChEBI" id="CHEBI:57912"/>
        <dbReference type="EC" id="1.13.12.3"/>
    </reaction>
</comment>
<dbReference type="Pfam" id="PF01593">
    <property type="entry name" value="Amino_oxidase"/>
    <property type="match status" value="2"/>
</dbReference>
<evidence type="ECO:0000256" key="5">
    <source>
        <dbReference type="ARBA" id="ARBA00023070"/>
    </source>
</evidence>
<dbReference type="GO" id="GO:0009851">
    <property type="term" value="P:auxin biosynthetic process"/>
    <property type="evidence" value="ECO:0007669"/>
    <property type="project" value="UniProtKB-KW"/>
</dbReference>
<evidence type="ECO:0000313" key="8">
    <source>
        <dbReference type="EMBL" id="KRS17706.1"/>
    </source>
</evidence>
<dbReference type="STRING" id="540747.SAMN04488031_107115"/>
<dbReference type="PANTHER" id="PTHR10742">
    <property type="entry name" value="FLAVIN MONOAMINE OXIDASE"/>
    <property type="match status" value="1"/>
</dbReference>
<dbReference type="Gene3D" id="3.50.50.60">
    <property type="entry name" value="FAD/NAD(P)-binding domain"/>
    <property type="match status" value="1"/>
</dbReference>
<evidence type="ECO:0000313" key="10">
    <source>
        <dbReference type="Proteomes" id="UP000051401"/>
    </source>
</evidence>
<gene>
    <name evidence="9" type="ORF">RIdsm_00324</name>
    <name evidence="8" type="ORF">XM52_11900</name>
</gene>
<dbReference type="Proteomes" id="UP000051401">
    <property type="component" value="Unassembled WGS sequence"/>
</dbReference>
<dbReference type="InterPro" id="IPR036188">
    <property type="entry name" value="FAD/NAD-bd_sf"/>
</dbReference>
<dbReference type="PANTHER" id="PTHR10742:SF410">
    <property type="entry name" value="LYSINE-SPECIFIC HISTONE DEMETHYLASE 2"/>
    <property type="match status" value="1"/>
</dbReference>
<evidence type="ECO:0000259" key="7">
    <source>
        <dbReference type="Pfam" id="PF01593"/>
    </source>
</evidence>
<dbReference type="SUPFAM" id="SSF54373">
    <property type="entry name" value="FAD-linked reductases, C-terminal domain"/>
    <property type="match status" value="1"/>
</dbReference>
<evidence type="ECO:0000256" key="2">
    <source>
        <dbReference type="ARBA" id="ARBA00005833"/>
    </source>
</evidence>
<dbReference type="KEGG" id="rid:RIdsm_00324"/>
<dbReference type="InterPro" id="IPR002937">
    <property type="entry name" value="Amino_oxidase"/>
</dbReference>
<protein>
    <recommendedName>
        <fullName evidence="4">Tryptophan 2-monooxygenase</fullName>
        <ecNumber evidence="3">1.13.12.3</ecNumber>
    </recommendedName>
</protein>
<comment type="pathway">
    <text evidence="1">Plant hormone metabolism; auxin biosynthesis.</text>
</comment>
<comment type="similarity">
    <text evidence="2">Belongs to the tryptophan 2-monooxygenase family.</text>
</comment>
<accession>A0A0T5P9J4</accession>
<reference evidence="9 11" key="2">
    <citation type="submission" date="2018-08" db="EMBL/GenBank/DDBJ databases">
        <title>Genetic Globetrotter - A new plasmid hitch-hiking vast phylogenetic and geographic distances.</title>
        <authorList>
            <person name="Vollmers J."/>
            <person name="Petersen J."/>
        </authorList>
    </citation>
    <scope>NUCLEOTIDE SEQUENCE [LARGE SCALE GENOMIC DNA]</scope>
    <source>
        <strain evidence="9 11">DSM 26383</strain>
    </source>
</reference>
<organism evidence="8 10">
    <name type="scientific">Roseovarius indicus</name>
    <dbReference type="NCBI Taxonomy" id="540747"/>
    <lineage>
        <taxon>Bacteria</taxon>
        <taxon>Pseudomonadati</taxon>
        <taxon>Pseudomonadota</taxon>
        <taxon>Alphaproteobacteria</taxon>
        <taxon>Rhodobacterales</taxon>
        <taxon>Roseobacteraceae</taxon>
        <taxon>Roseovarius</taxon>
    </lineage>
</organism>
<evidence type="ECO:0000256" key="3">
    <source>
        <dbReference type="ARBA" id="ARBA00012535"/>
    </source>
</evidence>
<dbReference type="EMBL" id="CP031598">
    <property type="protein sequence ID" value="QEW24544.1"/>
    <property type="molecule type" value="Genomic_DNA"/>
</dbReference>
<dbReference type="InterPro" id="IPR050281">
    <property type="entry name" value="Flavin_monoamine_oxidase"/>
</dbReference>
<dbReference type="PATRIC" id="fig|540747.5.peg.5358"/>
<evidence type="ECO:0000256" key="1">
    <source>
        <dbReference type="ARBA" id="ARBA00004814"/>
    </source>
</evidence>
<dbReference type="SUPFAM" id="SSF51905">
    <property type="entry name" value="FAD/NAD(P)-binding domain"/>
    <property type="match status" value="1"/>
</dbReference>
<evidence type="ECO:0000313" key="11">
    <source>
        <dbReference type="Proteomes" id="UP000325785"/>
    </source>
</evidence>
<dbReference type="Proteomes" id="UP000325785">
    <property type="component" value="Chromosome"/>
</dbReference>
<feature type="domain" description="Amine oxidase" evidence="7">
    <location>
        <begin position="169"/>
        <end position="374"/>
    </location>
</feature>
<dbReference type="OrthoDB" id="9790035at2"/>
<dbReference type="AlphaFoldDB" id="A0A0T5P9J4"/>
<dbReference type="RefSeq" id="WP_057816351.1">
    <property type="nucleotide sequence ID" value="NZ_CP031598.1"/>
</dbReference>
<proteinExistence type="inferred from homology"/>